<dbReference type="Proteomes" id="UP000447545">
    <property type="component" value="Unassembled WGS sequence"/>
</dbReference>
<evidence type="ECO:0000313" key="3">
    <source>
        <dbReference type="Proteomes" id="UP000447545"/>
    </source>
</evidence>
<dbReference type="PANTHER" id="PTHR22683">
    <property type="entry name" value="SPORULATION PROTEIN RELATED"/>
    <property type="match status" value="1"/>
</dbReference>
<accession>A0A7K1GGF1</accession>
<organism evidence="2 3">
    <name type="scientific">Winogradskyella ouciana</name>
    <dbReference type="NCBI Taxonomy" id="2608631"/>
    <lineage>
        <taxon>Bacteria</taxon>
        <taxon>Pseudomonadati</taxon>
        <taxon>Bacteroidota</taxon>
        <taxon>Flavobacteriia</taxon>
        <taxon>Flavobacteriales</taxon>
        <taxon>Flavobacteriaceae</taxon>
        <taxon>Winogradskyella</taxon>
    </lineage>
</organism>
<gene>
    <name evidence="2" type="ORF">F1003_15750</name>
</gene>
<name>A0A7K1GGF1_9FLAO</name>
<dbReference type="PANTHER" id="PTHR22683:SF42">
    <property type="entry name" value="DNA TRANSLOCASE SFTA"/>
    <property type="match status" value="1"/>
</dbReference>
<protein>
    <submittedName>
        <fullName evidence="2">Cell division protein FtsK</fullName>
    </submittedName>
</protein>
<keyword evidence="2" id="KW-0131">Cell cycle</keyword>
<dbReference type="Gene3D" id="3.30.980.40">
    <property type="match status" value="1"/>
</dbReference>
<keyword evidence="2" id="KW-0132">Cell division</keyword>
<dbReference type="Pfam" id="PF17854">
    <property type="entry name" value="FtsK_alpha"/>
    <property type="match status" value="1"/>
</dbReference>
<feature type="non-terminal residue" evidence="2">
    <location>
        <position position="91"/>
    </location>
</feature>
<feature type="domain" description="FtsK alpha" evidence="1">
    <location>
        <begin position="1"/>
        <end position="53"/>
    </location>
</feature>
<keyword evidence="3" id="KW-1185">Reference proteome</keyword>
<dbReference type="InterPro" id="IPR050206">
    <property type="entry name" value="FtsK/SpoIIIE/SftA"/>
</dbReference>
<evidence type="ECO:0000259" key="1">
    <source>
        <dbReference type="Pfam" id="PF17854"/>
    </source>
</evidence>
<proteinExistence type="predicted"/>
<comment type="caution">
    <text evidence="2">The sequence shown here is derived from an EMBL/GenBank/DDBJ whole genome shotgun (WGS) entry which is preliminary data.</text>
</comment>
<dbReference type="GO" id="GO:0051301">
    <property type="term" value="P:cell division"/>
    <property type="evidence" value="ECO:0007669"/>
    <property type="project" value="UniProtKB-KW"/>
</dbReference>
<dbReference type="InterPro" id="IPR041027">
    <property type="entry name" value="FtsK_alpha"/>
</dbReference>
<feature type="non-terminal residue" evidence="2">
    <location>
        <position position="1"/>
    </location>
</feature>
<reference evidence="2 3" key="1">
    <citation type="submission" date="2019-11" db="EMBL/GenBank/DDBJ databases">
        <title>Winogradskyella ouciana sp. nov., isolated from the hadal seawater of the Mariana Trench.</title>
        <authorList>
            <person name="Liu R."/>
        </authorList>
    </citation>
    <scope>NUCLEOTIDE SEQUENCE [LARGE SCALE GENOMIC DNA]</scope>
    <source>
        <strain evidence="2 3">ZXX205</strain>
    </source>
</reference>
<evidence type="ECO:0000313" key="2">
    <source>
        <dbReference type="EMBL" id="MTE28380.1"/>
    </source>
</evidence>
<dbReference type="AlphaFoldDB" id="A0A7K1GGF1"/>
<sequence length="91" mass="9751">PSVTRFEVHPEPGVKVNKITNLADDIKLSLSAKDIRIEAPIPGKNTIGIEVPNRVSKVVDLRQMIRSAAFRTNPSPLTAALGVDISGNPVV</sequence>
<dbReference type="EMBL" id="WJYA01000095">
    <property type="protein sequence ID" value="MTE28380.1"/>
    <property type="molecule type" value="Genomic_DNA"/>
</dbReference>